<dbReference type="FunFam" id="3.10.170.20:FF:000007">
    <property type="entry name" value="Leishmanolysin-like peptidase"/>
    <property type="match status" value="1"/>
</dbReference>
<dbReference type="AlphaFoldDB" id="A0A6J1T6D1"/>
<dbReference type="RefSeq" id="XP_026286201.2">
    <property type="nucleotide sequence ID" value="XM_026430416.2"/>
</dbReference>
<evidence type="ECO:0000256" key="6">
    <source>
        <dbReference type="ARBA" id="ARBA00022723"/>
    </source>
</evidence>
<dbReference type="SUPFAM" id="SSF55486">
    <property type="entry name" value="Metalloproteases ('zincins'), catalytic domain"/>
    <property type="match status" value="1"/>
</dbReference>
<protein>
    <recommendedName>
        <fullName evidence="12 15">Leishmanolysin-like peptidase</fullName>
        <ecNumber evidence="15">3.4.24.-</ecNumber>
    </recommendedName>
</protein>
<keyword evidence="7" id="KW-0498">Mitosis</keyword>
<keyword evidence="16" id="KW-1185">Reference proteome</keyword>
<sequence length="654" mass="74689">MLLWGVVGVVLAVAATSSSSHHCSHVHPKDHEVVRGVNLGEPHHVIRKRAADQPLRILLYYDISVYRLDEEKFELINNTVLPEAVRFWESALMVRRAVSTIRLNRKCENNQLFYRRDEVYCKNACSEKTTCGEVEVPDEHLEVCRTCNDTGQDCGAQPGSVRGQGIDGADFIFYVSATQTERCNKGQTVAYAAHCQQEAALDRPIAGHANLCPDNIVTKRQELEILLSTVKHEILHALGFSVSLYAFYRDQEGNPLTPRVENGKPLLNEKLQARQWSDRVIRSVHRPSWLVRGGSLARDVLMMVTPRVTEEVRKHFNCPQLEGAELEDQGDEGTSLTHWEKRVFENEAMTGTHTQNPVYSRLTLALMEDTGWYRANYSMAQPLLWGRGLGCDFVMKSCKEWMDKRHARGESIAPFCAKVKRDPLETECTSDRSSVALCNLLEHTEQLPRMFQNFDEIAHVAPGQEGFYGGSVSLADYCPYIQEFTWRSKNVVVRGSHCRYFENNPHKEKNFALEKYGDDSKCILHTNKMWEERSCTQLRQWQHWGSGCYEYHCADGRLHIHVENYTFTCYAENQKVTIQLLSNGWLHNGVLLCPPCSKLCQGMFEKPDDKCLPDSIIPPDVKYHQDELICGQSVPEPLVWMSFLSIFISAFVHR</sequence>
<dbReference type="GO" id="GO:0006508">
    <property type="term" value="P:proteolysis"/>
    <property type="evidence" value="ECO:0007669"/>
    <property type="project" value="UniProtKB-KW"/>
</dbReference>
<evidence type="ECO:0000256" key="13">
    <source>
        <dbReference type="PIRSR" id="PIRSR601577-1"/>
    </source>
</evidence>
<dbReference type="Gene3D" id="3.90.132.10">
    <property type="entry name" value="Leishmanolysin , domain 2"/>
    <property type="match status" value="1"/>
</dbReference>
<evidence type="ECO:0000256" key="11">
    <source>
        <dbReference type="ARBA" id="ARBA00023306"/>
    </source>
</evidence>
<accession>A0A6J1T6D1</accession>
<comment type="cofactor">
    <cofactor evidence="14 15">
        <name>Zn(2+)</name>
        <dbReference type="ChEBI" id="CHEBI:29105"/>
    </cofactor>
    <text evidence="14 15">Binds 1 zinc ion per subunit.</text>
</comment>
<dbReference type="Proteomes" id="UP000504606">
    <property type="component" value="Unplaced"/>
</dbReference>
<reference evidence="17" key="2">
    <citation type="submission" date="2025-08" db="UniProtKB">
        <authorList>
            <consortium name="RefSeq"/>
        </authorList>
    </citation>
    <scope>IDENTIFICATION</scope>
    <source>
        <tissue evidence="17">Whole organism</tissue>
    </source>
</reference>
<keyword evidence="5 15" id="KW-0645">Protease</keyword>
<keyword evidence="15" id="KW-0732">Signal</keyword>
<organism evidence="16 17">
    <name type="scientific">Frankliniella occidentalis</name>
    <name type="common">Western flower thrips</name>
    <name type="synonym">Euthrips occidentalis</name>
    <dbReference type="NCBI Taxonomy" id="133901"/>
    <lineage>
        <taxon>Eukaryota</taxon>
        <taxon>Metazoa</taxon>
        <taxon>Ecdysozoa</taxon>
        <taxon>Arthropoda</taxon>
        <taxon>Hexapoda</taxon>
        <taxon>Insecta</taxon>
        <taxon>Pterygota</taxon>
        <taxon>Neoptera</taxon>
        <taxon>Paraneoptera</taxon>
        <taxon>Thysanoptera</taxon>
        <taxon>Terebrantia</taxon>
        <taxon>Thripoidea</taxon>
        <taxon>Thripidae</taxon>
        <taxon>Frankliniella</taxon>
    </lineage>
</organism>
<evidence type="ECO:0000256" key="10">
    <source>
        <dbReference type="ARBA" id="ARBA00023049"/>
    </source>
</evidence>
<proteinExistence type="inferred from homology"/>
<dbReference type="EC" id="3.4.24.-" evidence="15"/>
<dbReference type="GO" id="GO:0005737">
    <property type="term" value="C:cytoplasm"/>
    <property type="evidence" value="ECO:0007669"/>
    <property type="project" value="UniProtKB-SubCell"/>
</dbReference>
<keyword evidence="6 14" id="KW-0479">Metal-binding</keyword>
<reference evidence="17" key="1">
    <citation type="journal article" date="2018" name="Proc. Natl. Acad. Sci. U.S.A.">
        <title>Phylogenomics and the evolution of hemipteroid insects.</title>
        <authorList>
            <person name="Johnson K.P."/>
            <person name="Dietrich C.H."/>
            <person name="Friedrich F."/>
            <person name="Beutel R.G."/>
            <person name="Wipfler B."/>
            <person name="Peters R.S."/>
            <person name="Allen J.M."/>
            <person name="Petersen M."/>
            <person name="Donath A."/>
            <person name="Walden K.K."/>
            <person name="Kozlov A.M."/>
            <person name="Podsiadlowski L."/>
            <person name="Mayer C."/>
            <person name="Meusemann K."/>
            <person name="Vasilikopoulos A."/>
            <person name="Waterhouse R.M."/>
            <person name="Cameron S.L."/>
            <person name="Weirauch C."/>
            <person name="Swanson D.R."/>
            <person name="Percy D.M."/>
            <person name="Hardy N.B."/>
            <person name="Terry I."/>
            <person name="Liu S."/>
            <person name="Zhou X."/>
            <person name="Misof B."/>
            <person name="Robertson H.M."/>
            <person name="Yoshizawa K."/>
        </authorList>
    </citation>
    <scope>NUCLEOTIDE SEQUENCE</scope>
    <source>
        <tissue evidence="17">Whole organism</tissue>
    </source>
</reference>
<dbReference type="PANTHER" id="PTHR10942:SF0">
    <property type="entry name" value="LEISHMANOLYSIN-LIKE PEPTIDASE"/>
    <property type="match status" value="1"/>
</dbReference>
<feature type="active site" evidence="13">
    <location>
        <position position="233"/>
    </location>
</feature>
<feature type="binding site" evidence="14">
    <location>
        <position position="236"/>
    </location>
    <ligand>
        <name>Zn(2+)</name>
        <dbReference type="ChEBI" id="CHEBI:29105"/>
        <note>catalytic</note>
    </ligand>
</feature>
<evidence type="ECO:0000256" key="7">
    <source>
        <dbReference type="ARBA" id="ARBA00022776"/>
    </source>
</evidence>
<dbReference type="Gene3D" id="2.10.55.10">
    <property type="entry name" value="Leishmanolysin domain 3"/>
    <property type="match status" value="1"/>
</dbReference>
<gene>
    <name evidence="17" type="primary">LOC113211889</name>
</gene>
<keyword evidence="10 14" id="KW-0482">Metalloprotease</keyword>
<evidence type="ECO:0000256" key="9">
    <source>
        <dbReference type="ARBA" id="ARBA00022833"/>
    </source>
</evidence>
<dbReference type="CTD" id="49580"/>
<evidence type="ECO:0000256" key="2">
    <source>
        <dbReference type="ARBA" id="ARBA00005860"/>
    </source>
</evidence>
<evidence type="ECO:0000256" key="15">
    <source>
        <dbReference type="RuleBase" id="RU366077"/>
    </source>
</evidence>
<dbReference type="GeneID" id="113211889"/>
<keyword evidence="11" id="KW-0131">Cell cycle</keyword>
<dbReference type="FunFam" id="2.10.55.10:FF:000001">
    <property type="entry name" value="Leishmanolysin like peptidase"/>
    <property type="match status" value="1"/>
</dbReference>
<feature type="chain" id="PRO_5039758572" description="Leishmanolysin-like peptidase" evidence="15">
    <location>
        <begin position="21"/>
        <end position="654"/>
    </location>
</feature>
<keyword evidence="3" id="KW-0963">Cytoplasm</keyword>
<dbReference type="GO" id="GO:0046872">
    <property type="term" value="F:metal ion binding"/>
    <property type="evidence" value="ECO:0007669"/>
    <property type="project" value="UniProtKB-KW"/>
</dbReference>
<dbReference type="GO" id="GO:0051301">
    <property type="term" value="P:cell division"/>
    <property type="evidence" value="ECO:0007669"/>
    <property type="project" value="UniProtKB-KW"/>
</dbReference>
<dbReference type="GO" id="GO:0004222">
    <property type="term" value="F:metalloendopeptidase activity"/>
    <property type="evidence" value="ECO:0007669"/>
    <property type="project" value="UniProtKB-UniRule"/>
</dbReference>
<dbReference type="PANTHER" id="PTHR10942">
    <property type="entry name" value="LEISHMANOLYSIN-LIKE PEPTIDASE"/>
    <property type="match status" value="1"/>
</dbReference>
<comment type="similarity">
    <text evidence="2 15">Belongs to the peptidase M8 family.</text>
</comment>
<evidence type="ECO:0000256" key="8">
    <source>
        <dbReference type="ARBA" id="ARBA00022801"/>
    </source>
</evidence>
<dbReference type="Pfam" id="PF01457">
    <property type="entry name" value="Peptidase_M8"/>
    <property type="match status" value="1"/>
</dbReference>
<dbReference type="InterPro" id="IPR001577">
    <property type="entry name" value="Peptidase_M8"/>
</dbReference>
<dbReference type="GO" id="GO:0007155">
    <property type="term" value="P:cell adhesion"/>
    <property type="evidence" value="ECO:0007669"/>
    <property type="project" value="InterPro"/>
</dbReference>
<evidence type="ECO:0000313" key="16">
    <source>
        <dbReference type="Proteomes" id="UP000504606"/>
    </source>
</evidence>
<evidence type="ECO:0000256" key="1">
    <source>
        <dbReference type="ARBA" id="ARBA00004496"/>
    </source>
</evidence>
<comment type="subcellular location">
    <subcellularLocation>
        <location evidence="1">Cytoplasm</location>
    </subcellularLocation>
</comment>
<evidence type="ECO:0000256" key="14">
    <source>
        <dbReference type="PIRSR" id="PIRSR601577-2"/>
    </source>
</evidence>
<keyword evidence="9 14" id="KW-0862">Zinc</keyword>
<dbReference type="GO" id="GO:0016020">
    <property type="term" value="C:membrane"/>
    <property type="evidence" value="ECO:0007669"/>
    <property type="project" value="InterPro"/>
</dbReference>
<name>A0A6J1T6D1_FRAOC</name>
<feature type="signal peptide" evidence="15">
    <location>
        <begin position="1"/>
        <end position="20"/>
    </location>
</feature>
<dbReference type="OrthoDB" id="527990at2759"/>
<keyword evidence="4" id="KW-0132">Cell division</keyword>
<dbReference type="KEGG" id="foc:113211889"/>
<evidence type="ECO:0000256" key="5">
    <source>
        <dbReference type="ARBA" id="ARBA00022670"/>
    </source>
</evidence>
<evidence type="ECO:0000256" key="12">
    <source>
        <dbReference type="ARBA" id="ARBA00039717"/>
    </source>
</evidence>
<keyword evidence="8 15" id="KW-0378">Hydrolase</keyword>
<feature type="binding site" evidence="14">
    <location>
        <position position="232"/>
    </location>
    <ligand>
        <name>Zn(2+)</name>
        <dbReference type="ChEBI" id="CHEBI:29105"/>
        <note>catalytic</note>
    </ligand>
</feature>
<dbReference type="Gene3D" id="3.10.170.20">
    <property type="match status" value="1"/>
</dbReference>
<evidence type="ECO:0000256" key="3">
    <source>
        <dbReference type="ARBA" id="ARBA00022490"/>
    </source>
</evidence>
<feature type="binding site" evidence="14">
    <location>
        <position position="338"/>
    </location>
    <ligand>
        <name>Zn(2+)</name>
        <dbReference type="ChEBI" id="CHEBI:29105"/>
        <note>catalytic</note>
    </ligand>
</feature>
<evidence type="ECO:0000313" key="17">
    <source>
        <dbReference type="RefSeq" id="XP_026286201.2"/>
    </source>
</evidence>
<evidence type="ECO:0000256" key="4">
    <source>
        <dbReference type="ARBA" id="ARBA00022618"/>
    </source>
</evidence>
<dbReference type="FunFam" id="3.90.132.10:FF:000001">
    <property type="entry name" value="leishmanolysin-like peptidase isoform X2"/>
    <property type="match status" value="1"/>
</dbReference>